<reference evidence="1" key="1">
    <citation type="submission" date="2014-09" db="EMBL/GenBank/DDBJ databases">
        <authorList>
            <person name="Magalhaes I.L.F."/>
            <person name="Oliveira U."/>
            <person name="Santos F.R."/>
            <person name="Vidigal T.H.D.A."/>
            <person name="Brescovit A.D."/>
            <person name="Santos A.J."/>
        </authorList>
    </citation>
    <scope>NUCLEOTIDE SEQUENCE</scope>
    <source>
        <tissue evidence="1">Shoot tissue taken approximately 20 cm above the soil surface</tissue>
    </source>
</reference>
<sequence length="61" mass="6630">MSCIRDCIDFCGFVELKTSSLDSPFEGGFYPSYIAGGVGLHARVPELVTTLHVYESLSLIS</sequence>
<dbReference type="EMBL" id="GBRH01226352">
    <property type="protein sequence ID" value="JAD71543.1"/>
    <property type="molecule type" value="Transcribed_RNA"/>
</dbReference>
<dbReference type="AlphaFoldDB" id="A0A0A9CAR3"/>
<name>A0A0A9CAR3_ARUDO</name>
<organism evidence="1">
    <name type="scientific">Arundo donax</name>
    <name type="common">Giant reed</name>
    <name type="synonym">Donax arundinaceus</name>
    <dbReference type="NCBI Taxonomy" id="35708"/>
    <lineage>
        <taxon>Eukaryota</taxon>
        <taxon>Viridiplantae</taxon>
        <taxon>Streptophyta</taxon>
        <taxon>Embryophyta</taxon>
        <taxon>Tracheophyta</taxon>
        <taxon>Spermatophyta</taxon>
        <taxon>Magnoliopsida</taxon>
        <taxon>Liliopsida</taxon>
        <taxon>Poales</taxon>
        <taxon>Poaceae</taxon>
        <taxon>PACMAD clade</taxon>
        <taxon>Arundinoideae</taxon>
        <taxon>Arundineae</taxon>
        <taxon>Arundo</taxon>
    </lineage>
</organism>
<evidence type="ECO:0000313" key="1">
    <source>
        <dbReference type="EMBL" id="JAD71543.1"/>
    </source>
</evidence>
<protein>
    <submittedName>
        <fullName evidence="1">Uncharacterized protein</fullName>
    </submittedName>
</protein>
<accession>A0A0A9CAR3</accession>
<reference evidence="1" key="2">
    <citation type="journal article" date="2015" name="Data Brief">
        <title>Shoot transcriptome of the giant reed, Arundo donax.</title>
        <authorList>
            <person name="Barrero R.A."/>
            <person name="Guerrero F.D."/>
            <person name="Moolhuijzen P."/>
            <person name="Goolsby J.A."/>
            <person name="Tidwell J."/>
            <person name="Bellgard S.E."/>
            <person name="Bellgard M.I."/>
        </authorList>
    </citation>
    <scope>NUCLEOTIDE SEQUENCE</scope>
    <source>
        <tissue evidence="1">Shoot tissue taken approximately 20 cm above the soil surface</tissue>
    </source>
</reference>
<proteinExistence type="predicted"/>